<dbReference type="PROSITE" id="PS51257">
    <property type="entry name" value="PROKAR_LIPOPROTEIN"/>
    <property type="match status" value="1"/>
</dbReference>
<dbReference type="Proteomes" id="UP000241964">
    <property type="component" value="Unassembled WGS sequence"/>
</dbReference>
<protein>
    <submittedName>
        <fullName evidence="2">SusD/RagB-like outer membrane lipoprotein</fullName>
    </submittedName>
</protein>
<evidence type="ECO:0000256" key="1">
    <source>
        <dbReference type="SAM" id="SignalP"/>
    </source>
</evidence>
<name>A0A2P8G3Y5_9BACT</name>
<evidence type="ECO:0000313" key="2">
    <source>
        <dbReference type="EMBL" id="PSL28595.1"/>
    </source>
</evidence>
<accession>A0A2P8G3Y5</accession>
<organism evidence="2 3">
    <name type="scientific">Dyadobacter jiangsuensis</name>
    <dbReference type="NCBI Taxonomy" id="1591085"/>
    <lineage>
        <taxon>Bacteria</taxon>
        <taxon>Pseudomonadati</taxon>
        <taxon>Bacteroidota</taxon>
        <taxon>Cytophagia</taxon>
        <taxon>Cytophagales</taxon>
        <taxon>Spirosomataceae</taxon>
        <taxon>Dyadobacter</taxon>
    </lineage>
</organism>
<feature type="chain" id="PRO_5015192774" evidence="1">
    <location>
        <begin position="26"/>
        <end position="519"/>
    </location>
</feature>
<dbReference type="Pfam" id="PF12741">
    <property type="entry name" value="SusD-like"/>
    <property type="match status" value="1"/>
</dbReference>
<sequence>MKQMKRSYKSISLALLVTVAAGAYSCTDNFEEINTNKTKLTSLDESGTENAFAAAQYRSIQASWQTYQSLFADLQGQYFANIAQNFASDRNVMVGNWLNGAWNGFYGTAVPALLGVLENTGPGGKYENAGKFAIANIWKVYMYLPRTDYWGPIPYSKVGSGEASVPYDSQESIYKDFLATLKTSTATLEGLKGSTVFGTVDQIYAGDVNKWILFANTLRLRIAMRMSKVEPALAKTEAEAAVAGGTLATNADDAFLKVNANSFNPMNQATAWNEFRMSAAMESVLKGYSDPRISKYYAPVPGTVNTFKGLRNGYTQGQLEAPENKANATSNVADAFLPAVQASNPFAIMYTSEAYFLKAEGVLKGWNMGTGTAKEFYEKGIETAFKQWGIADATVISSYINGTTPPAALADFSKTPALSDIPVKFSTDPAKQLEQIITQKWLANYPNGHEAWAEYRRTGYPKLYARINSENPDTPKDAVLRRTPFVIGEQQTNAAAVTDAITKLGGEDKSSTRLWWDKP</sequence>
<dbReference type="SUPFAM" id="SSF48452">
    <property type="entry name" value="TPR-like"/>
    <property type="match status" value="1"/>
</dbReference>
<proteinExistence type="predicted"/>
<comment type="caution">
    <text evidence="2">The sequence shown here is derived from an EMBL/GenBank/DDBJ whole genome shotgun (WGS) entry which is preliminary data.</text>
</comment>
<evidence type="ECO:0000313" key="3">
    <source>
        <dbReference type="Proteomes" id="UP000241964"/>
    </source>
</evidence>
<dbReference type="AlphaFoldDB" id="A0A2P8G3Y5"/>
<gene>
    <name evidence="2" type="ORF">CLV60_106198</name>
</gene>
<dbReference type="Gene3D" id="1.25.40.390">
    <property type="match status" value="1"/>
</dbReference>
<reference evidence="2 3" key="1">
    <citation type="submission" date="2018-03" db="EMBL/GenBank/DDBJ databases">
        <title>Genomic Encyclopedia of Archaeal and Bacterial Type Strains, Phase II (KMG-II): from individual species to whole genera.</title>
        <authorList>
            <person name="Goeker M."/>
        </authorList>
    </citation>
    <scope>NUCLEOTIDE SEQUENCE [LARGE SCALE GENOMIC DNA]</scope>
    <source>
        <strain evidence="2 3">DSM 29057</strain>
    </source>
</reference>
<dbReference type="InterPro" id="IPR011990">
    <property type="entry name" value="TPR-like_helical_dom_sf"/>
</dbReference>
<keyword evidence="2" id="KW-0449">Lipoprotein</keyword>
<dbReference type="EMBL" id="PYAS01000006">
    <property type="protein sequence ID" value="PSL28595.1"/>
    <property type="molecule type" value="Genomic_DNA"/>
</dbReference>
<keyword evidence="3" id="KW-1185">Reference proteome</keyword>
<keyword evidence="1" id="KW-0732">Signal</keyword>
<feature type="signal peptide" evidence="1">
    <location>
        <begin position="1"/>
        <end position="25"/>
    </location>
</feature>
<dbReference type="InterPro" id="IPR024302">
    <property type="entry name" value="SusD-like"/>
</dbReference>